<keyword evidence="6" id="KW-0539">Nucleus</keyword>
<dbReference type="InterPro" id="IPR052360">
    <property type="entry name" value="Transcr_Regulatory_Proteins"/>
</dbReference>
<proteinExistence type="predicted"/>
<dbReference type="InterPro" id="IPR021858">
    <property type="entry name" value="Fun_TF"/>
</dbReference>
<evidence type="ECO:0000256" key="3">
    <source>
        <dbReference type="ARBA" id="ARBA00023015"/>
    </source>
</evidence>
<dbReference type="PANTHER" id="PTHR36206:SF4">
    <property type="entry name" value="HYPOTHETICAL CONSERVED PROTEIN (EUROFUNG)-RELATED"/>
    <property type="match status" value="1"/>
</dbReference>
<dbReference type="GO" id="GO:0046872">
    <property type="term" value="F:metal ion binding"/>
    <property type="evidence" value="ECO:0007669"/>
    <property type="project" value="UniProtKB-KW"/>
</dbReference>
<dbReference type="GO" id="GO:0003677">
    <property type="term" value="F:DNA binding"/>
    <property type="evidence" value="ECO:0007669"/>
    <property type="project" value="UniProtKB-KW"/>
</dbReference>
<keyword evidence="2" id="KW-0862">Zinc</keyword>
<evidence type="ECO:0000256" key="2">
    <source>
        <dbReference type="ARBA" id="ARBA00022833"/>
    </source>
</evidence>
<evidence type="ECO:0000256" key="4">
    <source>
        <dbReference type="ARBA" id="ARBA00023125"/>
    </source>
</evidence>
<dbReference type="EMBL" id="ML978171">
    <property type="protein sequence ID" value="KAF2032663.1"/>
    <property type="molecule type" value="Genomic_DNA"/>
</dbReference>
<evidence type="ECO:0000313" key="7">
    <source>
        <dbReference type="EMBL" id="KAF2032663.1"/>
    </source>
</evidence>
<sequence length="501" mass="57147">MRPYCPPLTLFRCTTTGRKCDGYAQNTKNSHFGSFALSESPSPPRGPSVYYAFGDNIQYLEFYHHRAAPTISTRFDRDFWTQMPLKMAQSELCVRHALVALSYINKSESGSLKDARSGLFSISKHKTLLVHYNKAVSLLVRRMSEPSFLPEVGVVCCLLFIAIELIRGNYSSAMAHYRSGLDIVVAHRKRQLAAKYASNSNMIEESLVPMFTRMMVNGVLHGLETERVSYTQHFPCSTQECGFSSLHEAECSMINIRNMSVILIRSLGQKIVEQTPHTEEELQTQRDYVENQRTWLRALIKFEAETTLSEEDKMTIQSLKAQHYCIYIFTTGAILQSQTQLDQYLDDFKAIVHHSRGYLDYKQSTSPNTPGANFTFEMGLILGLYMTACRCRCPATRREALALLERDIPREGLWDAQQHALVARRVIELEEREVDPMTGWPVERARIWSTQIHGDMDGSGRFPVFLAVGHWGEGRGTPPLPPGMKIDTHPEGRVWREWFVL</sequence>
<keyword evidence="8" id="KW-1185">Reference proteome</keyword>
<evidence type="ECO:0000256" key="5">
    <source>
        <dbReference type="ARBA" id="ARBA00023163"/>
    </source>
</evidence>
<dbReference type="Pfam" id="PF11951">
    <property type="entry name" value="Fungal_trans_2"/>
    <property type="match status" value="1"/>
</dbReference>
<evidence type="ECO:0000313" key="8">
    <source>
        <dbReference type="Proteomes" id="UP000799777"/>
    </source>
</evidence>
<comment type="caution">
    <text evidence="7">The sequence shown here is derived from an EMBL/GenBank/DDBJ whole genome shotgun (WGS) entry which is preliminary data.</text>
</comment>
<evidence type="ECO:0000256" key="1">
    <source>
        <dbReference type="ARBA" id="ARBA00022723"/>
    </source>
</evidence>
<dbReference type="Proteomes" id="UP000799777">
    <property type="component" value="Unassembled WGS sequence"/>
</dbReference>
<name>A0A9P4HDK7_9PLEO</name>
<evidence type="ECO:0000256" key="6">
    <source>
        <dbReference type="ARBA" id="ARBA00023242"/>
    </source>
</evidence>
<keyword evidence="3" id="KW-0805">Transcription regulation</keyword>
<protein>
    <submittedName>
        <fullName evidence="7">Uncharacterized protein</fullName>
    </submittedName>
</protein>
<dbReference type="OrthoDB" id="2593732at2759"/>
<keyword evidence="4" id="KW-0238">DNA-binding</keyword>
<keyword evidence="5" id="KW-0804">Transcription</keyword>
<gene>
    <name evidence="7" type="ORF">EK21DRAFT_60356</name>
</gene>
<dbReference type="AlphaFoldDB" id="A0A9P4HDK7"/>
<reference evidence="7" key="1">
    <citation type="journal article" date="2020" name="Stud. Mycol.">
        <title>101 Dothideomycetes genomes: a test case for predicting lifestyles and emergence of pathogens.</title>
        <authorList>
            <person name="Haridas S."/>
            <person name="Albert R."/>
            <person name="Binder M."/>
            <person name="Bloem J."/>
            <person name="Labutti K."/>
            <person name="Salamov A."/>
            <person name="Andreopoulos B."/>
            <person name="Baker S."/>
            <person name="Barry K."/>
            <person name="Bills G."/>
            <person name="Bluhm B."/>
            <person name="Cannon C."/>
            <person name="Castanera R."/>
            <person name="Culley D."/>
            <person name="Daum C."/>
            <person name="Ezra D."/>
            <person name="Gonzalez J."/>
            <person name="Henrissat B."/>
            <person name="Kuo A."/>
            <person name="Liang C."/>
            <person name="Lipzen A."/>
            <person name="Lutzoni F."/>
            <person name="Magnuson J."/>
            <person name="Mondo S."/>
            <person name="Nolan M."/>
            <person name="Ohm R."/>
            <person name="Pangilinan J."/>
            <person name="Park H.-J."/>
            <person name="Ramirez L."/>
            <person name="Alfaro M."/>
            <person name="Sun H."/>
            <person name="Tritt A."/>
            <person name="Yoshinaga Y."/>
            <person name="Zwiers L.-H."/>
            <person name="Turgeon B."/>
            <person name="Goodwin S."/>
            <person name="Spatafora J."/>
            <person name="Crous P."/>
            <person name="Grigoriev I."/>
        </authorList>
    </citation>
    <scope>NUCLEOTIDE SEQUENCE</scope>
    <source>
        <strain evidence="7">CBS 110217</strain>
    </source>
</reference>
<dbReference type="PANTHER" id="PTHR36206">
    <property type="entry name" value="ASPERCRYPTIN BIOSYNTHESIS CLUSTER-SPECIFIC TRANSCRIPTION REGULATOR ATNN-RELATED"/>
    <property type="match status" value="1"/>
</dbReference>
<organism evidence="7 8">
    <name type="scientific">Setomelanomma holmii</name>
    <dbReference type="NCBI Taxonomy" id="210430"/>
    <lineage>
        <taxon>Eukaryota</taxon>
        <taxon>Fungi</taxon>
        <taxon>Dikarya</taxon>
        <taxon>Ascomycota</taxon>
        <taxon>Pezizomycotina</taxon>
        <taxon>Dothideomycetes</taxon>
        <taxon>Pleosporomycetidae</taxon>
        <taxon>Pleosporales</taxon>
        <taxon>Pleosporineae</taxon>
        <taxon>Phaeosphaeriaceae</taxon>
        <taxon>Setomelanomma</taxon>
    </lineage>
</organism>
<keyword evidence="1" id="KW-0479">Metal-binding</keyword>
<accession>A0A9P4HDK7</accession>